<reference evidence="2 3" key="1">
    <citation type="submission" date="2021-01" db="EMBL/GenBank/DDBJ databases">
        <title>Whole genome shotgun sequence of Catellatospora bangladeshensis NBRC 107357.</title>
        <authorList>
            <person name="Komaki H."/>
            <person name="Tamura T."/>
        </authorList>
    </citation>
    <scope>NUCLEOTIDE SEQUENCE [LARGE SCALE GENOMIC DNA]</scope>
    <source>
        <strain evidence="2 3">NBRC 107357</strain>
    </source>
</reference>
<comment type="caution">
    <text evidence="2">The sequence shown here is derived from an EMBL/GenBank/DDBJ whole genome shotgun (WGS) entry which is preliminary data.</text>
</comment>
<dbReference type="InterPro" id="IPR031876">
    <property type="entry name" value="DUF4760"/>
</dbReference>
<protein>
    <recommendedName>
        <fullName evidence="4">DUF4760 domain-containing protein</fullName>
    </recommendedName>
</protein>
<organism evidence="2 3">
    <name type="scientific">Catellatospora bangladeshensis</name>
    <dbReference type="NCBI Taxonomy" id="310355"/>
    <lineage>
        <taxon>Bacteria</taxon>
        <taxon>Bacillati</taxon>
        <taxon>Actinomycetota</taxon>
        <taxon>Actinomycetes</taxon>
        <taxon>Micromonosporales</taxon>
        <taxon>Micromonosporaceae</taxon>
        <taxon>Catellatospora</taxon>
    </lineage>
</organism>
<keyword evidence="1" id="KW-1133">Transmembrane helix</keyword>
<sequence length="206" mass="23054">MLTLRTLSVVISDFVDVAAAFISMVAVVLTALFAVRQLRSAQTANHTIVAIELLTRVRSGDEFQEAEDYVINQLAKAYPEPDVSVGDLPPEVRRLVSRVALYYNGLGQMLAFAAVDPRLLMSTVSFRSRQAWRVLEPYILAERARRGETYLSHFEHLVHTAAHNPWDTAVRKLKLRRFASYPAALGLADRPKQAAQPREEDPRPAG</sequence>
<proteinExistence type="predicted"/>
<dbReference type="Pfam" id="PF15956">
    <property type="entry name" value="DUF4760"/>
    <property type="match status" value="1"/>
</dbReference>
<accession>A0A8J3JLZ1</accession>
<keyword evidence="1" id="KW-0472">Membrane</keyword>
<evidence type="ECO:0000313" key="3">
    <source>
        <dbReference type="Proteomes" id="UP000601223"/>
    </source>
</evidence>
<feature type="transmembrane region" description="Helical" evidence="1">
    <location>
        <begin position="14"/>
        <end position="35"/>
    </location>
</feature>
<dbReference type="Proteomes" id="UP000601223">
    <property type="component" value="Unassembled WGS sequence"/>
</dbReference>
<evidence type="ECO:0008006" key="4">
    <source>
        <dbReference type="Google" id="ProtNLM"/>
    </source>
</evidence>
<evidence type="ECO:0000313" key="2">
    <source>
        <dbReference type="EMBL" id="GIF83002.1"/>
    </source>
</evidence>
<name>A0A8J3JLZ1_9ACTN</name>
<gene>
    <name evidence="2" type="ORF">Cba03nite_43510</name>
</gene>
<dbReference type="AlphaFoldDB" id="A0A8J3JLZ1"/>
<dbReference type="EMBL" id="BONF01000026">
    <property type="protein sequence ID" value="GIF83002.1"/>
    <property type="molecule type" value="Genomic_DNA"/>
</dbReference>
<keyword evidence="3" id="KW-1185">Reference proteome</keyword>
<keyword evidence="1" id="KW-0812">Transmembrane</keyword>
<evidence type="ECO:0000256" key="1">
    <source>
        <dbReference type="SAM" id="Phobius"/>
    </source>
</evidence>